<proteinExistence type="predicted"/>
<dbReference type="EMBL" id="JAHQCS010000034">
    <property type="protein sequence ID" value="MBU9710496.1"/>
    <property type="molecule type" value="Genomic_DNA"/>
</dbReference>
<sequence>MSLRKHWIKLLALLAIFFIITVAIAGCFEKDGEKSEKKQEEEEEQTAPQDKDFDPMLLSGYEEIIHSFSDNILDLKVRDGQVVLLASNSQNTATQLVVGNLNNGMENNKVLDELPPLEKGMFSLSWVPDGKEIILIVKENDSWNLIKYNIESEEKDLIKSFETGISNVTFSGFENQLFYSQLLPNDTTQTTVRLNSWTLDAPMDIFQVSGNHENGPVIKEIAVSPDRNLIAYTLFREDENKNSLWLYDSTTNSSNQISTEGVNAGQPSWSEDGKLIAYTESLPDKGKAIYAYHQQNEQKWMVTKQEGLSFSPQWTQDNHLVFASKVLDEVRLYVMNFDEAYSEELVYDVPETQTYSTFDIAILNGVVVDPETETIKFGYNVGVKEGKIAAITKEDIDGETVIDADGNVVSPGFIDILSFNPNGAGEHFKVMDGVTTHLGMHGSGIEFESMFNGFERMGMVNHFGGAIQHSHMRTRLNIGPYDAPTEAQIEEMRKMTHRAAKEGAIGLSFSPEYYPGMTKEEIMAVMEVGKEYDFVSFFHVRYSTMFDEKTNIDALEEVIYYARELDVPVQVQHINSTGGTFSMEQSIAMIDEARAEGLDITLDVYPYNYWATWANTARFDDGFLERFQLEYSDLQVANTTERLTKESFQRYRSQRILLIAFGIPEEDVRLAMQPEYSMFGSDTIMVPPDFNNHPRGSGTFSRVYRKYVRETETIPFMKAVQMMTINPVNRLENVAHALQTKGRMQVGMDADITIFDFEKIEDTASPENVASFSEGVNYVLVDGILVKELEGIRKGVLPGKIIRSDFN</sequence>
<dbReference type="Pfam" id="PF07676">
    <property type="entry name" value="PD40"/>
    <property type="match status" value="1"/>
</dbReference>
<keyword evidence="3" id="KW-1185">Reference proteome</keyword>
<evidence type="ECO:0000313" key="3">
    <source>
        <dbReference type="Proteomes" id="UP000784880"/>
    </source>
</evidence>
<feature type="region of interest" description="Disordered" evidence="1">
    <location>
        <begin position="34"/>
        <end position="54"/>
    </location>
</feature>
<dbReference type="InterPro" id="IPR011659">
    <property type="entry name" value="WD40"/>
</dbReference>
<dbReference type="PROSITE" id="PS51257">
    <property type="entry name" value="PROKAR_LIPOPROTEIN"/>
    <property type="match status" value="1"/>
</dbReference>
<organism evidence="2 3">
    <name type="scientific">Evansella tamaricis</name>
    <dbReference type="NCBI Taxonomy" id="2069301"/>
    <lineage>
        <taxon>Bacteria</taxon>
        <taxon>Bacillati</taxon>
        <taxon>Bacillota</taxon>
        <taxon>Bacilli</taxon>
        <taxon>Bacillales</taxon>
        <taxon>Bacillaceae</taxon>
        <taxon>Evansella</taxon>
    </lineage>
</organism>
<comment type="caution">
    <text evidence="2">The sequence shown here is derived from an EMBL/GenBank/DDBJ whole genome shotgun (WGS) entry which is preliminary data.</text>
</comment>
<dbReference type="PANTHER" id="PTHR36842:SF1">
    <property type="entry name" value="PROTEIN TOLB"/>
    <property type="match status" value="1"/>
</dbReference>
<evidence type="ECO:0000256" key="1">
    <source>
        <dbReference type="SAM" id="MobiDB-lite"/>
    </source>
</evidence>
<protein>
    <submittedName>
        <fullName evidence="2">Uncharacterized protein</fullName>
    </submittedName>
</protein>
<name>A0ABS6J9Y7_9BACI</name>
<dbReference type="RefSeq" id="WP_217064389.1">
    <property type="nucleotide sequence ID" value="NZ_JAHQCS010000034.1"/>
</dbReference>
<gene>
    <name evidence="2" type="ORF">KS419_01885</name>
</gene>
<reference evidence="2 3" key="1">
    <citation type="submission" date="2021-06" db="EMBL/GenBank/DDBJ databases">
        <title>Bacillus sp. RD4P76, an endophyte from a halophyte.</title>
        <authorList>
            <person name="Sun J.-Q."/>
        </authorList>
    </citation>
    <scope>NUCLEOTIDE SEQUENCE [LARGE SCALE GENOMIC DNA]</scope>
    <source>
        <strain evidence="2 3">CGMCC 1.15917</strain>
    </source>
</reference>
<dbReference type="PANTHER" id="PTHR36842">
    <property type="entry name" value="PROTEIN TOLB HOMOLOG"/>
    <property type="match status" value="1"/>
</dbReference>
<evidence type="ECO:0000313" key="2">
    <source>
        <dbReference type="EMBL" id="MBU9710496.1"/>
    </source>
</evidence>
<dbReference type="Proteomes" id="UP000784880">
    <property type="component" value="Unassembled WGS sequence"/>
</dbReference>
<accession>A0ABS6J9Y7</accession>